<dbReference type="Proteomes" id="UP001189122">
    <property type="component" value="Unassembled WGS sequence"/>
</dbReference>
<organism evidence="1">
    <name type="scientific">Spirodela intermedia</name>
    <name type="common">Intermediate duckweed</name>
    <dbReference type="NCBI Taxonomy" id="51605"/>
    <lineage>
        <taxon>Eukaryota</taxon>
        <taxon>Viridiplantae</taxon>
        <taxon>Streptophyta</taxon>
        <taxon>Embryophyta</taxon>
        <taxon>Tracheophyta</taxon>
        <taxon>Spermatophyta</taxon>
        <taxon>Magnoliopsida</taxon>
        <taxon>Liliopsida</taxon>
        <taxon>Araceae</taxon>
        <taxon>Lemnoideae</taxon>
        <taxon>Spirodela</taxon>
    </lineage>
</organism>
<reference evidence="1 2" key="1">
    <citation type="submission" date="2019-12" db="EMBL/GenBank/DDBJ databases">
        <authorList>
            <person name="Scholz U."/>
            <person name="Mascher M."/>
            <person name="Fiebig A."/>
        </authorList>
    </citation>
    <scope>NUCLEOTIDE SEQUENCE</scope>
</reference>
<dbReference type="EMBL" id="LR743592">
    <property type="protein sequence ID" value="CAA2619624.1"/>
    <property type="molecule type" value="Genomic_DNA"/>
</dbReference>
<dbReference type="AlphaFoldDB" id="A0A7I8IQU0"/>
<sequence length="60" mass="6409">MGLAASLEGFECGGCDYVRPPHPSPGGHSSSPLHFIGRVQTWASPKPRQPHACHRFSLGV</sequence>
<name>A0A7I8IQU0_SPIIN</name>
<gene>
    <name evidence="1" type="ORF">SI7747_05005793</name>
</gene>
<proteinExistence type="predicted"/>
<keyword evidence="2" id="KW-1185">Reference proteome</keyword>
<protein>
    <submittedName>
        <fullName evidence="1">Uncharacterized protein</fullName>
    </submittedName>
</protein>
<evidence type="ECO:0000313" key="2">
    <source>
        <dbReference type="Proteomes" id="UP001189122"/>
    </source>
</evidence>
<evidence type="ECO:0000313" key="1">
    <source>
        <dbReference type="EMBL" id="CAA2619624.1"/>
    </source>
</evidence>
<dbReference type="EMBL" id="CACRZD030000005">
    <property type="protein sequence ID" value="CAA6659371.1"/>
    <property type="molecule type" value="Genomic_DNA"/>
</dbReference>
<accession>A0A7I8IQU0</accession>